<keyword evidence="2" id="KW-0324">Glycolysis</keyword>
<dbReference type="EMBL" id="RHXB01000002">
    <property type="protein sequence ID" value="RSE28586.1"/>
    <property type="molecule type" value="Genomic_DNA"/>
</dbReference>
<dbReference type="SUPFAM" id="SSF51351">
    <property type="entry name" value="Triosephosphate isomerase (TIM)"/>
    <property type="match status" value="1"/>
</dbReference>
<name>A0A427V735_9ENTR</name>
<gene>
    <name evidence="3" type="ORF">EGT71_04150</name>
</gene>
<comment type="caution">
    <text evidence="3">The sequence shown here is derived from an EMBL/GenBank/DDBJ whole genome shotgun (WGS) entry which is preliminary data.</text>
</comment>
<dbReference type="InterPro" id="IPR035990">
    <property type="entry name" value="TIM_sf"/>
</dbReference>
<keyword evidence="2" id="KW-0312">Gluconeogenesis</keyword>
<dbReference type="UniPathway" id="UPA00138"/>
<evidence type="ECO:0000256" key="1">
    <source>
        <dbReference type="ARBA" id="ARBA00023235"/>
    </source>
</evidence>
<dbReference type="RefSeq" id="WP_125291595.1">
    <property type="nucleotide sequence ID" value="NZ_JAPTZM010000003.1"/>
</dbReference>
<dbReference type="InterPro" id="IPR000652">
    <property type="entry name" value="Triosephosphate_isomerase"/>
</dbReference>
<dbReference type="GO" id="GO:0019563">
    <property type="term" value="P:glycerol catabolic process"/>
    <property type="evidence" value="ECO:0007669"/>
    <property type="project" value="TreeGrafter"/>
</dbReference>
<comment type="similarity">
    <text evidence="2">Belongs to the triosephosphate isomerase family.</text>
</comment>
<dbReference type="GO" id="GO:0006096">
    <property type="term" value="P:glycolytic process"/>
    <property type="evidence" value="ECO:0007669"/>
    <property type="project" value="UniProtKB-UniPathway"/>
</dbReference>
<reference evidence="3 4" key="1">
    <citation type="submission" date="2018-10" db="EMBL/GenBank/DDBJ databases">
        <title>Transmission dynamics of multidrug resistant bacteria on intensive care unit surfaces.</title>
        <authorList>
            <person name="D'Souza A.W."/>
            <person name="Potter R.F."/>
            <person name="Wallace M."/>
            <person name="Shupe A."/>
            <person name="Patel S."/>
            <person name="Sun S."/>
            <person name="Gul D."/>
            <person name="Kwon J.H."/>
            <person name="Andleeb S."/>
            <person name="Burnham C.-A.D."/>
            <person name="Dantas G."/>
        </authorList>
    </citation>
    <scope>NUCLEOTIDE SEQUENCE [LARGE SCALE GENOMIC DNA]</scope>
    <source>
        <strain evidence="3 4">AS_373</strain>
    </source>
</reference>
<dbReference type="InterPro" id="IPR013785">
    <property type="entry name" value="Aldolase_TIM"/>
</dbReference>
<sequence>MSVKLTLGVSLKMYFGYQQTLDWSRQVAEIVRQHPLLSACPQATLFTFPSAPVLEGTLRAFDGTAMQVGAQNIAPAEPGAWTGETSAAMVSEMGGKFVEIGHAERRRHFHEDEAVICRKVQLALENGLTPVICIGEPEKMTIDSATAYAIQEADQIIHFLQQHALTGELIFAWEPQWAIGAPQPASSDYIQTVCAGLRAHLSALPGDHRVIYGGSAGPGLLTQLWPHVDGLFLGRFAHQPAAMQAILDEAHTLLAHVENKERA</sequence>
<protein>
    <recommendedName>
        <fullName evidence="2">Triosephosphate isomerase</fullName>
        <ecNumber evidence="2">5.3.1.1</ecNumber>
    </recommendedName>
</protein>
<dbReference type="EC" id="5.3.1.1" evidence="2"/>
<comment type="subunit">
    <text evidence="2">Homodimer.</text>
</comment>
<dbReference type="CDD" id="cd00311">
    <property type="entry name" value="TIM"/>
    <property type="match status" value="1"/>
</dbReference>
<dbReference type="AlphaFoldDB" id="A0A427V735"/>
<keyword evidence="1 2" id="KW-0413">Isomerase</keyword>
<organism evidence="3 4">
    <name type="scientific">Atlantibacter subterraneus</name>
    <dbReference type="NCBI Taxonomy" id="255519"/>
    <lineage>
        <taxon>Bacteria</taxon>
        <taxon>Pseudomonadati</taxon>
        <taxon>Pseudomonadota</taxon>
        <taxon>Gammaproteobacteria</taxon>
        <taxon>Enterobacterales</taxon>
        <taxon>Enterobacteriaceae</taxon>
        <taxon>Atlantibacter</taxon>
    </lineage>
</organism>
<evidence type="ECO:0000256" key="2">
    <source>
        <dbReference type="RuleBase" id="RU363013"/>
    </source>
</evidence>
<dbReference type="GO" id="GO:0046166">
    <property type="term" value="P:glyceraldehyde-3-phosphate biosynthetic process"/>
    <property type="evidence" value="ECO:0007669"/>
    <property type="project" value="TreeGrafter"/>
</dbReference>
<comment type="subcellular location">
    <subcellularLocation>
        <location evidence="2">Cytoplasm</location>
    </subcellularLocation>
</comment>
<evidence type="ECO:0000313" key="3">
    <source>
        <dbReference type="EMBL" id="RSE28586.1"/>
    </source>
</evidence>
<dbReference type="Pfam" id="PF00121">
    <property type="entry name" value="TIM"/>
    <property type="match status" value="1"/>
</dbReference>
<dbReference type="Proteomes" id="UP000275331">
    <property type="component" value="Unassembled WGS sequence"/>
</dbReference>
<comment type="pathway">
    <text evidence="2">Carbohydrate degradation; glycolysis; D-glyceraldehyde 3-phosphate from glycerone phosphate: step 1/1.</text>
</comment>
<dbReference type="GO" id="GO:0004807">
    <property type="term" value="F:triose-phosphate isomerase activity"/>
    <property type="evidence" value="ECO:0007669"/>
    <property type="project" value="UniProtKB-EC"/>
</dbReference>
<dbReference type="GO" id="GO:0006094">
    <property type="term" value="P:gluconeogenesis"/>
    <property type="evidence" value="ECO:0007669"/>
    <property type="project" value="UniProtKB-UniPathway"/>
</dbReference>
<dbReference type="PROSITE" id="PS51440">
    <property type="entry name" value="TIM_2"/>
    <property type="match status" value="1"/>
</dbReference>
<accession>A0A427V735</accession>
<dbReference type="OrthoDB" id="9809429at2"/>
<comment type="pathway">
    <text evidence="2">Carbohydrate biosynthesis; gluconeogenesis.</text>
</comment>
<dbReference type="GO" id="GO:0005829">
    <property type="term" value="C:cytosol"/>
    <property type="evidence" value="ECO:0007669"/>
    <property type="project" value="TreeGrafter"/>
</dbReference>
<dbReference type="UniPathway" id="UPA00109">
    <property type="reaction ID" value="UER00189"/>
</dbReference>
<keyword evidence="2" id="KW-0963">Cytoplasm</keyword>
<dbReference type="Gene3D" id="3.20.20.70">
    <property type="entry name" value="Aldolase class I"/>
    <property type="match status" value="1"/>
</dbReference>
<dbReference type="PANTHER" id="PTHR21139:SF2">
    <property type="entry name" value="TRIOSEPHOSPHATE ISOMERASE"/>
    <property type="match status" value="1"/>
</dbReference>
<comment type="catalytic activity">
    <reaction evidence="2">
        <text>D-glyceraldehyde 3-phosphate = dihydroxyacetone phosphate</text>
        <dbReference type="Rhea" id="RHEA:18585"/>
        <dbReference type="ChEBI" id="CHEBI:57642"/>
        <dbReference type="ChEBI" id="CHEBI:59776"/>
        <dbReference type="EC" id="5.3.1.1"/>
    </reaction>
</comment>
<dbReference type="PANTHER" id="PTHR21139">
    <property type="entry name" value="TRIOSEPHOSPHATE ISOMERASE"/>
    <property type="match status" value="1"/>
</dbReference>
<evidence type="ECO:0000313" key="4">
    <source>
        <dbReference type="Proteomes" id="UP000275331"/>
    </source>
</evidence>
<proteinExistence type="inferred from homology"/>